<name>A0A9P6CF77_9AGAR</name>
<dbReference type="Gene3D" id="2.60.120.260">
    <property type="entry name" value="Galactose-binding domain-like"/>
    <property type="match status" value="1"/>
</dbReference>
<dbReference type="OrthoDB" id="3245657at2759"/>
<proteinExistence type="predicted"/>
<keyword evidence="5" id="KW-1185">Reference proteome</keyword>
<keyword evidence="3" id="KW-0732">Signal</keyword>
<protein>
    <submittedName>
        <fullName evidence="4">Uncharacterized protein</fullName>
    </submittedName>
</protein>
<feature type="compositionally biased region" description="Low complexity" evidence="1">
    <location>
        <begin position="241"/>
        <end position="261"/>
    </location>
</feature>
<keyword evidence="2" id="KW-0812">Transmembrane</keyword>
<accession>A0A9P6CF77</accession>
<keyword evidence="2" id="KW-1133">Transmembrane helix</keyword>
<feature type="signal peptide" evidence="3">
    <location>
        <begin position="1"/>
        <end position="20"/>
    </location>
</feature>
<evidence type="ECO:0000256" key="1">
    <source>
        <dbReference type="SAM" id="MobiDB-lite"/>
    </source>
</evidence>
<gene>
    <name evidence="4" type="ORF">BDZ94DRAFT_589787</name>
</gene>
<reference evidence="4" key="1">
    <citation type="submission" date="2020-11" db="EMBL/GenBank/DDBJ databases">
        <authorList>
            <consortium name="DOE Joint Genome Institute"/>
            <person name="Ahrendt S."/>
            <person name="Riley R."/>
            <person name="Andreopoulos W."/>
            <person name="Labutti K."/>
            <person name="Pangilinan J."/>
            <person name="Ruiz-Duenas F.J."/>
            <person name="Barrasa J.M."/>
            <person name="Sanchez-Garcia M."/>
            <person name="Camarero S."/>
            <person name="Miyauchi S."/>
            <person name="Serrano A."/>
            <person name="Linde D."/>
            <person name="Babiker R."/>
            <person name="Drula E."/>
            <person name="Ayuso-Fernandez I."/>
            <person name="Pacheco R."/>
            <person name="Padilla G."/>
            <person name="Ferreira P."/>
            <person name="Barriuso J."/>
            <person name="Kellner H."/>
            <person name="Castanera R."/>
            <person name="Alfaro M."/>
            <person name="Ramirez L."/>
            <person name="Pisabarro A.G."/>
            <person name="Kuo A."/>
            <person name="Tritt A."/>
            <person name="Lipzen A."/>
            <person name="He G."/>
            <person name="Yan M."/>
            <person name="Ng V."/>
            <person name="Cullen D."/>
            <person name="Martin F."/>
            <person name="Rosso M.-N."/>
            <person name="Henrissat B."/>
            <person name="Hibbett D."/>
            <person name="Martinez A.T."/>
            <person name="Grigoriev I.V."/>
        </authorList>
    </citation>
    <scope>NUCLEOTIDE SEQUENCE</scope>
    <source>
        <strain evidence="4">CBS 247.69</strain>
    </source>
</reference>
<feature type="region of interest" description="Disordered" evidence="1">
    <location>
        <begin position="317"/>
        <end position="343"/>
    </location>
</feature>
<dbReference type="EMBL" id="MU150259">
    <property type="protein sequence ID" value="KAF9463791.1"/>
    <property type="molecule type" value="Genomic_DNA"/>
</dbReference>
<dbReference type="CDD" id="cd12087">
    <property type="entry name" value="TM_EGFR-like"/>
    <property type="match status" value="1"/>
</dbReference>
<feature type="chain" id="PRO_5040396578" evidence="3">
    <location>
        <begin position="21"/>
        <end position="366"/>
    </location>
</feature>
<feature type="transmembrane region" description="Helical" evidence="2">
    <location>
        <begin position="283"/>
        <end position="306"/>
    </location>
</feature>
<evidence type="ECO:0000256" key="3">
    <source>
        <dbReference type="SAM" id="SignalP"/>
    </source>
</evidence>
<organism evidence="4 5">
    <name type="scientific">Collybia nuda</name>
    <dbReference type="NCBI Taxonomy" id="64659"/>
    <lineage>
        <taxon>Eukaryota</taxon>
        <taxon>Fungi</taxon>
        <taxon>Dikarya</taxon>
        <taxon>Basidiomycota</taxon>
        <taxon>Agaricomycotina</taxon>
        <taxon>Agaricomycetes</taxon>
        <taxon>Agaricomycetidae</taxon>
        <taxon>Agaricales</taxon>
        <taxon>Tricholomatineae</taxon>
        <taxon>Clitocybaceae</taxon>
        <taxon>Collybia</taxon>
    </lineage>
</organism>
<evidence type="ECO:0000313" key="4">
    <source>
        <dbReference type="EMBL" id="KAF9463791.1"/>
    </source>
</evidence>
<sequence length="366" mass="39412">MCFPYFLSLLVVLISWPALAIQKEFTIDDSDSSVRYDPPDAWNSNGNCPNGKCYAQPDPSQISMQTWHESTFRVGIGTNAYPNTPLSVTVKFQGDSVQVYAVIPQSLGSINLAPTAAVAFSVDGQQAINFSRPSATGYTYNVLVYDSNMIPLGPHELKITNGIVNGMDSLFILDRIVYSVNEPPDPPVTTTFTSNEFLPVKTTSPTPTTSIAGHTATEHPPEPSSTHSLNNTTPSNPGQITPSNTTPPNSSTYSLAPTTPLNLPPSPNTPNSIIIEPKHRPPIGIIVGAALGSLAGVLAIVLIMIYCRRRRHHRPKAPNKLDITPTPFESAEPGKDDIPSPVSLGWRIASDTKRDIMAVPPPAYCS</sequence>
<keyword evidence="2" id="KW-0472">Membrane</keyword>
<dbReference type="AlphaFoldDB" id="A0A9P6CF77"/>
<evidence type="ECO:0000256" key="2">
    <source>
        <dbReference type="SAM" id="Phobius"/>
    </source>
</evidence>
<dbReference type="Proteomes" id="UP000807353">
    <property type="component" value="Unassembled WGS sequence"/>
</dbReference>
<evidence type="ECO:0000313" key="5">
    <source>
        <dbReference type="Proteomes" id="UP000807353"/>
    </source>
</evidence>
<comment type="caution">
    <text evidence="4">The sequence shown here is derived from an EMBL/GenBank/DDBJ whole genome shotgun (WGS) entry which is preliminary data.</text>
</comment>
<feature type="compositionally biased region" description="Polar residues" evidence="1">
    <location>
        <begin position="224"/>
        <end position="240"/>
    </location>
</feature>
<feature type="region of interest" description="Disordered" evidence="1">
    <location>
        <begin position="199"/>
        <end position="275"/>
    </location>
</feature>